<dbReference type="NCBIfam" id="NF043037">
    <property type="entry name" value="ThreonDh"/>
    <property type="match status" value="1"/>
</dbReference>
<dbReference type="PANTHER" id="PTHR43060">
    <property type="entry name" value="3-HYDROXYISOBUTYRATE DEHYDROGENASE-LIKE 1, MITOCHONDRIAL-RELATED"/>
    <property type="match status" value="1"/>
</dbReference>
<dbReference type="SUPFAM" id="SSF51735">
    <property type="entry name" value="NAD(P)-binding Rossmann-fold domains"/>
    <property type="match status" value="1"/>
</dbReference>
<dbReference type="AlphaFoldDB" id="A0A659PKE4"/>
<dbReference type="Pfam" id="PF14833">
    <property type="entry name" value="NAD_binding_11"/>
    <property type="match status" value="1"/>
</dbReference>
<protein>
    <recommendedName>
        <fullName evidence="6">L-threonate dehydrogenase</fullName>
        <ecNumber evidence="5">1.1.1.411</ecNumber>
    </recommendedName>
</protein>
<dbReference type="InterPro" id="IPR029154">
    <property type="entry name" value="HIBADH-like_NADP-bd"/>
</dbReference>
<evidence type="ECO:0000259" key="9">
    <source>
        <dbReference type="Pfam" id="PF14833"/>
    </source>
</evidence>
<proteinExistence type="inferred from homology"/>
<dbReference type="EC" id="1.1.1.411" evidence="5"/>
<keyword evidence="1" id="KW-0560">Oxidoreductase</keyword>
<dbReference type="Pfam" id="PF03446">
    <property type="entry name" value="NAD_binding_2"/>
    <property type="match status" value="1"/>
</dbReference>
<comment type="similarity">
    <text evidence="4">Belongs to the HIBADH-related family. L-threonate dehydrogenase subfamily.</text>
</comment>
<dbReference type="Gene3D" id="3.40.50.720">
    <property type="entry name" value="NAD(P)-binding Rossmann-like Domain"/>
    <property type="match status" value="1"/>
</dbReference>
<feature type="domain" description="3-hydroxyisobutyrate dehydrogenase-like NAD-binding" evidence="9">
    <location>
        <begin position="172"/>
        <end position="291"/>
    </location>
</feature>
<dbReference type="Proteomes" id="UP000298491">
    <property type="component" value="Unassembled WGS sequence"/>
</dbReference>
<gene>
    <name evidence="10" type="ORF">C9F09_29460</name>
</gene>
<dbReference type="InterPro" id="IPR006115">
    <property type="entry name" value="6PGDH_NADP-bd"/>
</dbReference>
<sequence length="355" mass="36752">MTTGTDFHVGIVGLGSMGMGAARSCLRAGLSTWGADLNPQACANLLAEGACGAAASAREFAGVVDALVILVVNAAQVRQVLFGEDGVAHLMKPGSAVMVSSTISSADAQEIAAALTALNLNMLDAPVSGGAVKAAQGEMTVMASGSEAAFTRLKPVLDAVASNVYRISDTPGAGSTVKIIHQLLAGVHIAAAAEAMALAARAGIPLDVMYDVVTHAAGNSWMFENRMQHVVDGDYTPRSAVDIFVKDLGLVADTAKALRFPLPLASTALNMFTSASNAGYGKEDDSAVIKIFSGITLPGVTPEEPSCLKLASLPMILPARLTSPVFWSKTGCRQCRSMMFQPGRNRKDATRWLSA</sequence>
<dbReference type="GO" id="GO:0016616">
    <property type="term" value="F:oxidoreductase activity, acting on the CH-OH group of donors, NAD or NADP as acceptor"/>
    <property type="evidence" value="ECO:0007669"/>
    <property type="project" value="InterPro"/>
</dbReference>
<dbReference type="EMBL" id="PYKB01001690">
    <property type="protein sequence ID" value="TGC72444.1"/>
    <property type="molecule type" value="Genomic_DNA"/>
</dbReference>
<evidence type="ECO:0000259" key="8">
    <source>
        <dbReference type="Pfam" id="PF03446"/>
    </source>
</evidence>
<dbReference type="InterPro" id="IPR008927">
    <property type="entry name" value="6-PGluconate_DH-like_C_sf"/>
</dbReference>
<comment type="caution">
    <text evidence="10">The sequence shown here is derived from an EMBL/GenBank/DDBJ whole genome shotgun (WGS) entry which is preliminary data.</text>
</comment>
<dbReference type="GO" id="GO:0016054">
    <property type="term" value="P:organic acid catabolic process"/>
    <property type="evidence" value="ECO:0007669"/>
    <property type="project" value="UniProtKB-ARBA"/>
</dbReference>
<dbReference type="InterPro" id="IPR013328">
    <property type="entry name" value="6PGD_dom2"/>
</dbReference>
<reference evidence="10 11" key="1">
    <citation type="submission" date="2018-03" db="EMBL/GenBank/DDBJ databases">
        <title>Non-Typhoidal Salmonella genome sequencing and assembly.</title>
        <authorList>
            <person name="Matchawe C."/>
        </authorList>
    </citation>
    <scope>NUCLEOTIDE SEQUENCE [LARGE SCALE GENOMIC DNA]</scope>
    <source>
        <strain evidence="10 11">35dea</strain>
    </source>
</reference>
<dbReference type="PANTHER" id="PTHR43060:SF17">
    <property type="entry name" value="L-THREONATE DEHYDROGENASE"/>
    <property type="match status" value="1"/>
</dbReference>
<name>A0A659PKE4_SALET</name>
<evidence type="ECO:0000313" key="11">
    <source>
        <dbReference type="Proteomes" id="UP000298491"/>
    </source>
</evidence>
<evidence type="ECO:0000256" key="6">
    <source>
        <dbReference type="ARBA" id="ARBA00039407"/>
    </source>
</evidence>
<evidence type="ECO:0000256" key="3">
    <source>
        <dbReference type="ARBA" id="ARBA00037062"/>
    </source>
</evidence>
<dbReference type="InterPro" id="IPR036291">
    <property type="entry name" value="NAD(P)-bd_dom_sf"/>
</dbReference>
<dbReference type="SUPFAM" id="SSF48179">
    <property type="entry name" value="6-phosphogluconate dehydrogenase C-terminal domain-like"/>
    <property type="match status" value="1"/>
</dbReference>
<keyword evidence="2" id="KW-0119">Carbohydrate metabolism</keyword>
<dbReference type="InterPro" id="IPR002204">
    <property type="entry name" value="3-OH-isobutyrate_DH-rel_CS"/>
</dbReference>
<comment type="catalytic activity">
    <reaction evidence="7">
        <text>L-threonate + NAD(+) = 2-dehydro-L-erythronate + NADH + H(+)</text>
        <dbReference type="Rhea" id="RHEA:52548"/>
        <dbReference type="ChEBI" id="CHEBI:15378"/>
        <dbReference type="ChEBI" id="CHEBI:57540"/>
        <dbReference type="ChEBI" id="CHEBI:57561"/>
        <dbReference type="ChEBI" id="CHEBI:57945"/>
        <dbReference type="ChEBI" id="CHEBI:136669"/>
        <dbReference type="EC" id="1.1.1.411"/>
    </reaction>
</comment>
<evidence type="ECO:0000256" key="1">
    <source>
        <dbReference type="ARBA" id="ARBA00023002"/>
    </source>
</evidence>
<evidence type="ECO:0000256" key="7">
    <source>
        <dbReference type="ARBA" id="ARBA00047312"/>
    </source>
</evidence>
<organism evidence="10 11">
    <name type="scientific">Salmonella enterica subsp. enterica serovar Wilhelmsburg</name>
    <dbReference type="NCBI Taxonomy" id="1960126"/>
    <lineage>
        <taxon>Bacteria</taxon>
        <taxon>Pseudomonadati</taxon>
        <taxon>Pseudomonadota</taxon>
        <taxon>Gammaproteobacteria</taxon>
        <taxon>Enterobacterales</taxon>
        <taxon>Enterobacteriaceae</taxon>
        <taxon>Salmonella</taxon>
    </lineage>
</organism>
<comment type="function">
    <text evidence="3">Catalyzes oxidation of L-threonate to 2-oxo-tetronate. Can use either NAD(+) or NADP(+) as cosubstrate, with a preference for NAD(+).</text>
</comment>
<evidence type="ECO:0000256" key="5">
    <source>
        <dbReference type="ARBA" id="ARBA00038870"/>
    </source>
</evidence>
<evidence type="ECO:0000256" key="2">
    <source>
        <dbReference type="ARBA" id="ARBA00023277"/>
    </source>
</evidence>
<evidence type="ECO:0000313" key="10">
    <source>
        <dbReference type="EMBL" id="TGC72444.1"/>
    </source>
</evidence>
<feature type="domain" description="6-phosphogluconate dehydrogenase NADP-binding" evidence="8">
    <location>
        <begin position="9"/>
        <end position="165"/>
    </location>
</feature>
<dbReference type="Gene3D" id="1.10.1040.10">
    <property type="entry name" value="N-(1-d-carboxylethyl)-l-norvaline Dehydrogenase, domain 2"/>
    <property type="match status" value="1"/>
</dbReference>
<dbReference type="InterPro" id="IPR050006">
    <property type="entry name" value="LtnD"/>
</dbReference>
<evidence type="ECO:0000256" key="4">
    <source>
        <dbReference type="ARBA" id="ARBA00037979"/>
    </source>
</evidence>
<dbReference type="PROSITE" id="PS00895">
    <property type="entry name" value="3_HYDROXYISOBUT_DH"/>
    <property type="match status" value="1"/>
</dbReference>
<dbReference type="GO" id="GO:0051287">
    <property type="term" value="F:NAD binding"/>
    <property type="evidence" value="ECO:0007669"/>
    <property type="project" value="InterPro"/>
</dbReference>
<accession>A0A659PKE4</accession>
<dbReference type="GO" id="GO:0050661">
    <property type="term" value="F:NADP binding"/>
    <property type="evidence" value="ECO:0007669"/>
    <property type="project" value="InterPro"/>
</dbReference>